<evidence type="ECO:0000259" key="2">
    <source>
        <dbReference type="Pfam" id="PF11008"/>
    </source>
</evidence>
<name>A0A6B3SRP0_9BURK</name>
<dbReference type="RefSeq" id="WP_163967105.1">
    <property type="nucleotide sequence ID" value="NZ_JAAIVB010000069.1"/>
</dbReference>
<feature type="domain" description="DUF2846" evidence="2">
    <location>
        <begin position="75"/>
        <end position="150"/>
    </location>
</feature>
<comment type="caution">
    <text evidence="3">The sequence shown here is derived from an EMBL/GenBank/DDBJ whole genome shotgun (WGS) entry which is preliminary data.</text>
</comment>
<reference evidence="3 4" key="1">
    <citation type="submission" date="2020-02" db="EMBL/GenBank/DDBJ databases">
        <authorList>
            <person name="Kim M.K."/>
        </authorList>
    </citation>
    <scope>NUCLEOTIDE SEQUENCE [LARGE SCALE GENOMIC DNA]</scope>
    <source>
        <strain evidence="3 4">17J57-3</strain>
    </source>
</reference>
<gene>
    <name evidence="3" type="ORF">G3574_19695</name>
</gene>
<feature type="transmembrane region" description="Helical" evidence="1">
    <location>
        <begin position="15"/>
        <end position="37"/>
    </location>
</feature>
<organism evidence="3 4">
    <name type="scientific">Noviherbaspirillum galbum</name>
    <dbReference type="NCBI Taxonomy" id="2709383"/>
    <lineage>
        <taxon>Bacteria</taxon>
        <taxon>Pseudomonadati</taxon>
        <taxon>Pseudomonadota</taxon>
        <taxon>Betaproteobacteria</taxon>
        <taxon>Burkholderiales</taxon>
        <taxon>Oxalobacteraceae</taxon>
        <taxon>Noviherbaspirillum</taxon>
    </lineage>
</organism>
<dbReference type="EMBL" id="JAAIVB010000069">
    <property type="protein sequence ID" value="NEX63311.1"/>
    <property type="molecule type" value="Genomic_DNA"/>
</dbReference>
<accession>A0A6B3SRP0</accession>
<dbReference type="Proteomes" id="UP000482155">
    <property type="component" value="Unassembled WGS sequence"/>
</dbReference>
<evidence type="ECO:0000313" key="4">
    <source>
        <dbReference type="Proteomes" id="UP000482155"/>
    </source>
</evidence>
<dbReference type="InterPro" id="IPR022548">
    <property type="entry name" value="DUF2846"/>
</dbReference>
<evidence type="ECO:0000313" key="3">
    <source>
        <dbReference type="EMBL" id="NEX63311.1"/>
    </source>
</evidence>
<keyword evidence="1" id="KW-1133">Transmembrane helix</keyword>
<proteinExistence type="predicted"/>
<keyword evidence="1" id="KW-0472">Membrane</keyword>
<evidence type="ECO:0000256" key="1">
    <source>
        <dbReference type="SAM" id="Phobius"/>
    </source>
</evidence>
<dbReference type="AlphaFoldDB" id="A0A6B3SRP0"/>
<dbReference type="Pfam" id="PF11008">
    <property type="entry name" value="DUF2846"/>
    <property type="match status" value="1"/>
</dbReference>
<keyword evidence="1" id="KW-0812">Transmembrane</keyword>
<sequence>MNNPGLSISYFVRRYAVVVLVMMCGTVLITSCAAPGVQDNTTYCRREGRMRPCAQVPLAPAEEDAQAKTFAAPPANRARVYVARPYPQEPLRRSAVVVDGKPISELALYTYTVIDVPAGFHRIEVITDEPVSLHLDLKGGNNYFMQYQIDILFSKSTPKLKVLEQSEGMRKLESLRRVR</sequence>
<keyword evidence="4" id="KW-1185">Reference proteome</keyword>
<protein>
    <submittedName>
        <fullName evidence="3">DUF2846 domain-containing protein</fullName>
    </submittedName>
</protein>